<dbReference type="EMBL" id="JARRAG010000001">
    <property type="protein sequence ID" value="MDG3002644.1"/>
    <property type="molecule type" value="Genomic_DNA"/>
</dbReference>
<dbReference type="InterPro" id="IPR039420">
    <property type="entry name" value="WalR-like"/>
</dbReference>
<dbReference type="Proteomes" id="UP001216907">
    <property type="component" value="Unassembled WGS sequence"/>
</dbReference>
<reference evidence="6 7" key="1">
    <citation type="submission" date="2023-03" db="EMBL/GenBank/DDBJ databases">
        <title>Paludisphaera mucosa sp. nov. a novel planctomycete from northern fen.</title>
        <authorList>
            <person name="Ivanova A."/>
        </authorList>
    </citation>
    <scope>NUCLEOTIDE SEQUENCE [LARGE SCALE GENOMIC DNA]</scope>
    <source>
        <strain evidence="6 7">Pla2</strain>
    </source>
</reference>
<keyword evidence="7" id="KW-1185">Reference proteome</keyword>
<dbReference type="Gene3D" id="3.40.50.2300">
    <property type="match status" value="1"/>
</dbReference>
<dbReference type="CDD" id="cd00383">
    <property type="entry name" value="trans_reg_C"/>
    <property type="match status" value="1"/>
</dbReference>
<dbReference type="SUPFAM" id="SSF52172">
    <property type="entry name" value="CheY-like"/>
    <property type="match status" value="1"/>
</dbReference>
<evidence type="ECO:0000256" key="2">
    <source>
        <dbReference type="PROSITE-ProRule" id="PRU00169"/>
    </source>
</evidence>
<evidence type="ECO:0000313" key="6">
    <source>
        <dbReference type="EMBL" id="MDG3002644.1"/>
    </source>
</evidence>
<accession>A0ABT6F5F2</accession>
<dbReference type="CDD" id="cd17620">
    <property type="entry name" value="REC_OmpR_KdpE-like"/>
    <property type="match status" value="1"/>
</dbReference>
<feature type="DNA-binding region" description="OmpR/PhoB-type" evidence="3">
    <location>
        <begin position="130"/>
        <end position="229"/>
    </location>
</feature>
<feature type="domain" description="Response regulatory" evidence="4">
    <location>
        <begin position="7"/>
        <end position="120"/>
    </location>
</feature>
<dbReference type="SMART" id="SM00862">
    <property type="entry name" value="Trans_reg_C"/>
    <property type="match status" value="1"/>
</dbReference>
<dbReference type="PROSITE" id="PS51755">
    <property type="entry name" value="OMPR_PHOB"/>
    <property type="match status" value="1"/>
</dbReference>
<dbReference type="Pfam" id="PF00072">
    <property type="entry name" value="Response_reg"/>
    <property type="match status" value="1"/>
</dbReference>
<dbReference type="InterPro" id="IPR001867">
    <property type="entry name" value="OmpR/PhoB-type_DNA-bd"/>
</dbReference>
<evidence type="ECO:0000256" key="1">
    <source>
        <dbReference type="ARBA" id="ARBA00023125"/>
    </source>
</evidence>
<evidence type="ECO:0000256" key="3">
    <source>
        <dbReference type="PROSITE-ProRule" id="PRU01091"/>
    </source>
</evidence>
<keyword evidence="2" id="KW-0597">Phosphoprotein</keyword>
<dbReference type="Gene3D" id="6.10.250.690">
    <property type="match status" value="1"/>
</dbReference>
<dbReference type="Pfam" id="PF00486">
    <property type="entry name" value="Trans_reg_C"/>
    <property type="match status" value="1"/>
</dbReference>
<evidence type="ECO:0000259" key="4">
    <source>
        <dbReference type="PROSITE" id="PS50110"/>
    </source>
</evidence>
<dbReference type="PANTHER" id="PTHR48111:SF50">
    <property type="entry name" value="KDP OPERON TRANSCRIPTIONAL REGULATORY PROTEIN KDPE"/>
    <property type="match status" value="1"/>
</dbReference>
<dbReference type="InterPro" id="IPR011006">
    <property type="entry name" value="CheY-like_superfamily"/>
</dbReference>
<evidence type="ECO:0000259" key="5">
    <source>
        <dbReference type="PROSITE" id="PS51755"/>
    </source>
</evidence>
<name>A0ABT6F5F2_9BACT</name>
<sequence>MNQGDHLVLIIDDEPPIRRFLRASLAAAGYRVTEAETGEEGLKLAAQQPPDLVILDLGLPSMDGQDVLRGLREWLSAPILVLSARDQERQKIEALDAGADDYLTKPFSVGELLARMRTALRHAHRTGAESSVLAFGDLKADLAARQVTRGGVRLTLTPLEYKLLITLMKHSGKVLTHRFLLREVWGPHASQETHYLRVFVAGLRRKLGDDPAHSRFIATEQGVGYRFATD</sequence>
<feature type="domain" description="OmpR/PhoB-type" evidence="5">
    <location>
        <begin position="130"/>
        <end position="229"/>
    </location>
</feature>
<feature type="modified residue" description="4-aspartylphosphate" evidence="2">
    <location>
        <position position="56"/>
    </location>
</feature>
<keyword evidence="1 3" id="KW-0238">DNA-binding</keyword>
<dbReference type="InterPro" id="IPR036388">
    <property type="entry name" value="WH-like_DNA-bd_sf"/>
</dbReference>
<dbReference type="InterPro" id="IPR001789">
    <property type="entry name" value="Sig_transdc_resp-reg_receiver"/>
</dbReference>
<comment type="caution">
    <text evidence="6">The sequence shown here is derived from an EMBL/GenBank/DDBJ whole genome shotgun (WGS) entry which is preliminary data.</text>
</comment>
<proteinExistence type="predicted"/>
<organism evidence="6 7">
    <name type="scientific">Paludisphaera mucosa</name>
    <dbReference type="NCBI Taxonomy" id="3030827"/>
    <lineage>
        <taxon>Bacteria</taxon>
        <taxon>Pseudomonadati</taxon>
        <taxon>Planctomycetota</taxon>
        <taxon>Planctomycetia</taxon>
        <taxon>Isosphaerales</taxon>
        <taxon>Isosphaeraceae</taxon>
        <taxon>Paludisphaera</taxon>
    </lineage>
</organism>
<dbReference type="PROSITE" id="PS50110">
    <property type="entry name" value="RESPONSE_REGULATORY"/>
    <property type="match status" value="1"/>
</dbReference>
<dbReference type="Gene3D" id="1.10.10.10">
    <property type="entry name" value="Winged helix-like DNA-binding domain superfamily/Winged helix DNA-binding domain"/>
    <property type="match status" value="1"/>
</dbReference>
<dbReference type="RefSeq" id="WP_277859008.1">
    <property type="nucleotide sequence ID" value="NZ_JARRAG010000001.1"/>
</dbReference>
<gene>
    <name evidence="6" type="ORF">PZE19_02495</name>
</gene>
<dbReference type="PANTHER" id="PTHR48111">
    <property type="entry name" value="REGULATOR OF RPOS"/>
    <property type="match status" value="1"/>
</dbReference>
<evidence type="ECO:0000313" key="7">
    <source>
        <dbReference type="Proteomes" id="UP001216907"/>
    </source>
</evidence>
<dbReference type="SMART" id="SM00448">
    <property type="entry name" value="REC"/>
    <property type="match status" value="1"/>
</dbReference>
<protein>
    <submittedName>
        <fullName evidence="6">Response regulator</fullName>
    </submittedName>
</protein>